<keyword evidence="4" id="KW-1185">Reference proteome</keyword>
<dbReference type="Gene3D" id="4.10.240.10">
    <property type="entry name" value="Zn(2)-C6 fungal-type DNA-binding domain"/>
    <property type="match status" value="1"/>
</dbReference>
<gene>
    <name evidence="3" type="ORF">Esi_0323_0008</name>
</gene>
<dbReference type="OrthoDB" id="4151048at2759"/>
<dbReference type="PROSITE" id="PS50048">
    <property type="entry name" value="ZN2_CY6_FUNGAL_2"/>
    <property type="match status" value="1"/>
</dbReference>
<dbReference type="GO" id="GO:0000981">
    <property type="term" value="F:DNA-binding transcription factor activity, RNA polymerase II-specific"/>
    <property type="evidence" value="ECO:0007669"/>
    <property type="project" value="InterPro"/>
</dbReference>
<dbReference type="InterPro" id="IPR001138">
    <property type="entry name" value="Zn2Cys6_DnaBD"/>
</dbReference>
<proteinExistence type="predicted"/>
<name>D7FXA4_ECTSI</name>
<evidence type="ECO:0000313" key="3">
    <source>
        <dbReference type="EMBL" id="CBJ32241.1"/>
    </source>
</evidence>
<dbReference type="PROSITE" id="PS00463">
    <property type="entry name" value="ZN2_CY6_FUNGAL_1"/>
    <property type="match status" value="1"/>
</dbReference>
<dbReference type="AlphaFoldDB" id="D7FXA4"/>
<organism evidence="3 4">
    <name type="scientific">Ectocarpus siliculosus</name>
    <name type="common">Brown alga</name>
    <name type="synonym">Conferva siliculosa</name>
    <dbReference type="NCBI Taxonomy" id="2880"/>
    <lineage>
        <taxon>Eukaryota</taxon>
        <taxon>Sar</taxon>
        <taxon>Stramenopiles</taxon>
        <taxon>Ochrophyta</taxon>
        <taxon>PX clade</taxon>
        <taxon>Phaeophyceae</taxon>
        <taxon>Ectocarpales</taxon>
        <taxon>Ectocarpaceae</taxon>
        <taxon>Ectocarpus</taxon>
    </lineage>
</organism>
<sequence length="199" mass="21710">MEAEGWGSQDEEEGNDGEDGNDEDEEDDEDEFAAQGEASGLGGGRIINKSTTVGIIISKSRPRRPSRKKTKKPVWSQLRKACDRCTSKKVRCDGKEGCFQCSRVGATCHFSICRRSGPRDSNGHKTGTIGPIIPRDGYEKVTGRRGSCRISSQCRFVSADGQSKTEHYHCRAPGCEYASKTSFSFGNAAGCRVFCQSAH</sequence>
<dbReference type="GO" id="GO:0008270">
    <property type="term" value="F:zinc ion binding"/>
    <property type="evidence" value="ECO:0007669"/>
    <property type="project" value="InterPro"/>
</dbReference>
<dbReference type="EMBL" id="FN649728">
    <property type="protein sequence ID" value="CBJ32241.1"/>
    <property type="molecule type" value="Genomic_DNA"/>
</dbReference>
<feature type="domain" description="Zn(2)-C6 fungal-type" evidence="2">
    <location>
        <begin position="81"/>
        <end position="110"/>
    </location>
</feature>
<feature type="compositionally biased region" description="Acidic residues" evidence="1">
    <location>
        <begin position="1"/>
        <end position="32"/>
    </location>
</feature>
<dbReference type="SMART" id="SM00066">
    <property type="entry name" value="GAL4"/>
    <property type="match status" value="1"/>
</dbReference>
<evidence type="ECO:0000256" key="1">
    <source>
        <dbReference type="SAM" id="MobiDB-lite"/>
    </source>
</evidence>
<dbReference type="CDD" id="cd00067">
    <property type="entry name" value="GAL4"/>
    <property type="match status" value="1"/>
</dbReference>
<evidence type="ECO:0000259" key="2">
    <source>
        <dbReference type="PROSITE" id="PS50048"/>
    </source>
</evidence>
<feature type="region of interest" description="Disordered" evidence="1">
    <location>
        <begin position="1"/>
        <end position="46"/>
    </location>
</feature>
<dbReference type="InterPro" id="IPR036864">
    <property type="entry name" value="Zn2-C6_fun-type_DNA-bd_sf"/>
</dbReference>
<dbReference type="EMBL" id="FN648513">
    <property type="protein sequence ID" value="CBJ32241.1"/>
    <property type="molecule type" value="Genomic_DNA"/>
</dbReference>
<dbReference type="InParanoid" id="D7FXA4"/>
<reference evidence="3 4" key="1">
    <citation type="journal article" date="2010" name="Nature">
        <title>The Ectocarpus genome and the independent evolution of multicellularity in brown algae.</title>
        <authorList>
            <person name="Cock J.M."/>
            <person name="Sterck L."/>
            <person name="Rouze P."/>
            <person name="Scornet D."/>
            <person name="Allen A.E."/>
            <person name="Amoutzias G."/>
            <person name="Anthouard V."/>
            <person name="Artiguenave F."/>
            <person name="Aury J.M."/>
            <person name="Badger J.H."/>
            <person name="Beszteri B."/>
            <person name="Billiau K."/>
            <person name="Bonnet E."/>
            <person name="Bothwell J.H."/>
            <person name="Bowler C."/>
            <person name="Boyen C."/>
            <person name="Brownlee C."/>
            <person name="Carrano C.J."/>
            <person name="Charrier B."/>
            <person name="Cho G.Y."/>
            <person name="Coelho S.M."/>
            <person name="Collen J."/>
            <person name="Corre E."/>
            <person name="Da Silva C."/>
            <person name="Delage L."/>
            <person name="Delaroque N."/>
            <person name="Dittami S.M."/>
            <person name="Doulbeau S."/>
            <person name="Elias M."/>
            <person name="Farnham G."/>
            <person name="Gachon C.M."/>
            <person name="Gschloessl B."/>
            <person name="Heesch S."/>
            <person name="Jabbari K."/>
            <person name="Jubin C."/>
            <person name="Kawai H."/>
            <person name="Kimura K."/>
            <person name="Kloareg B."/>
            <person name="Kupper F.C."/>
            <person name="Lang D."/>
            <person name="Le Bail A."/>
            <person name="Leblanc C."/>
            <person name="Lerouge P."/>
            <person name="Lohr M."/>
            <person name="Lopez P.J."/>
            <person name="Martens C."/>
            <person name="Maumus F."/>
            <person name="Michel G."/>
            <person name="Miranda-Saavedra D."/>
            <person name="Morales J."/>
            <person name="Moreau H."/>
            <person name="Motomura T."/>
            <person name="Nagasato C."/>
            <person name="Napoli C.A."/>
            <person name="Nelson D.R."/>
            <person name="Nyvall-Collen P."/>
            <person name="Peters A.F."/>
            <person name="Pommier C."/>
            <person name="Potin P."/>
            <person name="Poulain J."/>
            <person name="Quesneville H."/>
            <person name="Read B."/>
            <person name="Rensing S.A."/>
            <person name="Ritter A."/>
            <person name="Rousvoal S."/>
            <person name="Samanta M."/>
            <person name="Samson G."/>
            <person name="Schroeder D.C."/>
            <person name="Segurens B."/>
            <person name="Strittmatter M."/>
            <person name="Tonon T."/>
            <person name="Tregear J.W."/>
            <person name="Valentin K."/>
            <person name="von Dassow P."/>
            <person name="Yamagishi T."/>
            <person name="Van de Peer Y."/>
            <person name="Wincker P."/>
        </authorList>
    </citation>
    <scope>NUCLEOTIDE SEQUENCE [LARGE SCALE GENOMIC DNA]</scope>
    <source>
        <strain evidence="4">Ec32 / CCAP1310/4</strain>
    </source>
</reference>
<protein>
    <recommendedName>
        <fullName evidence="2">Zn(2)-C6 fungal-type domain-containing protein</fullName>
    </recommendedName>
</protein>
<dbReference type="Proteomes" id="UP000002630">
    <property type="component" value="Linkage Group LG03"/>
</dbReference>
<evidence type="ECO:0000313" key="4">
    <source>
        <dbReference type="Proteomes" id="UP000002630"/>
    </source>
</evidence>
<dbReference type="SUPFAM" id="SSF57701">
    <property type="entry name" value="Zn2/Cys6 DNA-binding domain"/>
    <property type="match status" value="1"/>
</dbReference>
<accession>D7FXA4</accession>
<dbReference type="Pfam" id="PF00172">
    <property type="entry name" value="Zn_clus"/>
    <property type="match status" value="1"/>
</dbReference>